<feature type="non-terminal residue" evidence="6">
    <location>
        <position position="1"/>
    </location>
</feature>
<keyword evidence="7" id="KW-1185">Reference proteome</keyword>
<comment type="subcellular location">
    <subcellularLocation>
        <location evidence="1">Endomembrane system</location>
    </subcellularLocation>
</comment>
<dbReference type="PANTHER" id="PTHR22780">
    <property type="entry name" value="ADAPTIN, ALPHA/GAMMA/EPSILON"/>
    <property type="match status" value="1"/>
</dbReference>
<keyword evidence="2" id="KW-0813">Transport</keyword>
<dbReference type="Pfam" id="PF01602">
    <property type="entry name" value="Adaptin_N"/>
    <property type="match status" value="1"/>
</dbReference>
<name>A0A9N9JED1_9GLOM</name>
<keyword evidence="4" id="KW-0472">Membrane</keyword>
<evidence type="ECO:0000256" key="4">
    <source>
        <dbReference type="ARBA" id="ARBA00023136"/>
    </source>
</evidence>
<dbReference type="AlphaFoldDB" id="A0A9N9JED1"/>
<reference evidence="6" key="1">
    <citation type="submission" date="2021-06" db="EMBL/GenBank/DDBJ databases">
        <authorList>
            <person name="Kallberg Y."/>
            <person name="Tangrot J."/>
            <person name="Rosling A."/>
        </authorList>
    </citation>
    <scope>NUCLEOTIDE SEQUENCE</scope>
    <source>
        <strain evidence="6">CL551</strain>
    </source>
</reference>
<dbReference type="InterPro" id="IPR016024">
    <property type="entry name" value="ARM-type_fold"/>
</dbReference>
<dbReference type="GO" id="GO:0016192">
    <property type="term" value="P:vesicle-mediated transport"/>
    <property type="evidence" value="ECO:0007669"/>
    <property type="project" value="InterPro"/>
</dbReference>
<evidence type="ECO:0000259" key="5">
    <source>
        <dbReference type="Pfam" id="PF01602"/>
    </source>
</evidence>
<evidence type="ECO:0000313" key="6">
    <source>
        <dbReference type="EMBL" id="CAG8777504.1"/>
    </source>
</evidence>
<dbReference type="GO" id="GO:0006886">
    <property type="term" value="P:intracellular protein transport"/>
    <property type="evidence" value="ECO:0007669"/>
    <property type="project" value="InterPro"/>
</dbReference>
<sequence length="135" mass="15554">TKIKDYITRLIYCDMLGYNVEFGHIHAVKLTQSAKGLWDKRDLRSSNHLEVCSALTALCHVMNADMIPAVFNLVEEKLSHPKDLVRKKAIMVFNRLFHNAPDLMTHLDEKFRHMLSNRDPGVLCAILCLFVDFVK</sequence>
<dbReference type="Proteomes" id="UP000789342">
    <property type="component" value="Unassembled WGS sequence"/>
</dbReference>
<comment type="caution">
    <text evidence="6">The sequence shown here is derived from an EMBL/GenBank/DDBJ whole genome shotgun (WGS) entry which is preliminary data.</text>
</comment>
<dbReference type="Gene3D" id="1.25.10.10">
    <property type="entry name" value="Leucine-rich Repeat Variant"/>
    <property type="match status" value="1"/>
</dbReference>
<gene>
    <name evidence="6" type="ORF">AMORRO_LOCUS17040</name>
</gene>
<dbReference type="InterPro" id="IPR002553">
    <property type="entry name" value="Clathrin/coatomer_adapt-like_N"/>
</dbReference>
<keyword evidence="3" id="KW-0653">Protein transport</keyword>
<dbReference type="GO" id="GO:0030117">
    <property type="term" value="C:membrane coat"/>
    <property type="evidence" value="ECO:0007669"/>
    <property type="project" value="InterPro"/>
</dbReference>
<feature type="domain" description="Clathrin/coatomer adaptor adaptin-like N-terminal" evidence="5">
    <location>
        <begin position="40"/>
        <end position="126"/>
    </location>
</feature>
<evidence type="ECO:0000313" key="7">
    <source>
        <dbReference type="Proteomes" id="UP000789342"/>
    </source>
</evidence>
<dbReference type="GO" id="GO:0012505">
    <property type="term" value="C:endomembrane system"/>
    <property type="evidence" value="ECO:0007669"/>
    <property type="project" value="UniProtKB-SubCell"/>
</dbReference>
<accession>A0A9N9JED1</accession>
<dbReference type="InterPro" id="IPR011989">
    <property type="entry name" value="ARM-like"/>
</dbReference>
<evidence type="ECO:0000256" key="2">
    <source>
        <dbReference type="ARBA" id="ARBA00022448"/>
    </source>
</evidence>
<protein>
    <submittedName>
        <fullName evidence="6">10795_t:CDS:1</fullName>
    </submittedName>
</protein>
<evidence type="ECO:0000256" key="1">
    <source>
        <dbReference type="ARBA" id="ARBA00004308"/>
    </source>
</evidence>
<dbReference type="EMBL" id="CAJVPV010050257">
    <property type="protein sequence ID" value="CAG8777504.1"/>
    <property type="molecule type" value="Genomic_DNA"/>
</dbReference>
<feature type="non-terminal residue" evidence="6">
    <location>
        <position position="135"/>
    </location>
</feature>
<organism evidence="6 7">
    <name type="scientific">Acaulospora morrowiae</name>
    <dbReference type="NCBI Taxonomy" id="94023"/>
    <lineage>
        <taxon>Eukaryota</taxon>
        <taxon>Fungi</taxon>
        <taxon>Fungi incertae sedis</taxon>
        <taxon>Mucoromycota</taxon>
        <taxon>Glomeromycotina</taxon>
        <taxon>Glomeromycetes</taxon>
        <taxon>Diversisporales</taxon>
        <taxon>Acaulosporaceae</taxon>
        <taxon>Acaulospora</taxon>
    </lineage>
</organism>
<evidence type="ECO:0000256" key="3">
    <source>
        <dbReference type="ARBA" id="ARBA00022927"/>
    </source>
</evidence>
<proteinExistence type="predicted"/>
<dbReference type="InterPro" id="IPR050840">
    <property type="entry name" value="Adaptor_Complx_Large_Subunit"/>
</dbReference>
<dbReference type="SUPFAM" id="SSF48371">
    <property type="entry name" value="ARM repeat"/>
    <property type="match status" value="1"/>
</dbReference>
<dbReference type="OrthoDB" id="29308at2759"/>